<organism evidence="2">
    <name type="scientific">Anguilla anguilla</name>
    <name type="common">European freshwater eel</name>
    <name type="synonym">Muraena anguilla</name>
    <dbReference type="NCBI Taxonomy" id="7936"/>
    <lineage>
        <taxon>Eukaryota</taxon>
        <taxon>Metazoa</taxon>
        <taxon>Chordata</taxon>
        <taxon>Craniata</taxon>
        <taxon>Vertebrata</taxon>
        <taxon>Euteleostomi</taxon>
        <taxon>Actinopterygii</taxon>
        <taxon>Neopterygii</taxon>
        <taxon>Teleostei</taxon>
        <taxon>Anguilliformes</taxon>
        <taxon>Anguillidae</taxon>
        <taxon>Anguilla</taxon>
    </lineage>
</organism>
<dbReference type="AlphaFoldDB" id="A0A0E9V1R6"/>
<reference evidence="2" key="2">
    <citation type="journal article" date="2015" name="Fish Shellfish Immunol.">
        <title>Early steps in the European eel (Anguilla anguilla)-Vibrio vulnificus interaction in the gills: Role of the RtxA13 toxin.</title>
        <authorList>
            <person name="Callol A."/>
            <person name="Pajuelo D."/>
            <person name="Ebbesson L."/>
            <person name="Teles M."/>
            <person name="MacKenzie S."/>
            <person name="Amaro C."/>
        </authorList>
    </citation>
    <scope>NUCLEOTIDE SEQUENCE</scope>
</reference>
<protein>
    <submittedName>
        <fullName evidence="2">Uncharacterized protein</fullName>
    </submittedName>
</protein>
<dbReference type="EMBL" id="GBXM01036498">
    <property type="protein sequence ID" value="JAH72079.1"/>
    <property type="molecule type" value="Transcribed_RNA"/>
</dbReference>
<feature type="region of interest" description="Disordered" evidence="1">
    <location>
        <begin position="1"/>
        <end position="21"/>
    </location>
</feature>
<evidence type="ECO:0000256" key="1">
    <source>
        <dbReference type="SAM" id="MobiDB-lite"/>
    </source>
</evidence>
<proteinExistence type="predicted"/>
<sequence>MVTNMVTDINTKEEPNTGLTHSLTQTHASTRASTQLNVHRLTHTSDFTRYYCQGHVNTAQQSVEEHVRLTSNINYLQYRSQANVLEY</sequence>
<accession>A0A0E9V1R6</accession>
<name>A0A0E9V1R6_ANGAN</name>
<reference evidence="2" key="1">
    <citation type="submission" date="2014-11" db="EMBL/GenBank/DDBJ databases">
        <authorList>
            <person name="Amaro Gonzalez C."/>
        </authorList>
    </citation>
    <scope>NUCLEOTIDE SEQUENCE</scope>
</reference>
<evidence type="ECO:0000313" key="2">
    <source>
        <dbReference type="EMBL" id="JAH72079.1"/>
    </source>
</evidence>